<evidence type="ECO:0000256" key="2">
    <source>
        <dbReference type="ARBA" id="ARBA00022448"/>
    </source>
</evidence>
<dbReference type="InterPro" id="IPR037066">
    <property type="entry name" value="Plug_dom_sf"/>
</dbReference>
<keyword evidence="11" id="KW-1185">Reference proteome</keyword>
<keyword evidence="3 7" id="KW-1134">Transmembrane beta strand</keyword>
<organism evidence="10 11">
    <name type="scientific">Cellulophaga fucicola</name>
    <dbReference type="NCBI Taxonomy" id="76595"/>
    <lineage>
        <taxon>Bacteria</taxon>
        <taxon>Pseudomonadati</taxon>
        <taxon>Bacteroidota</taxon>
        <taxon>Flavobacteriia</taxon>
        <taxon>Flavobacteriales</taxon>
        <taxon>Flavobacteriaceae</taxon>
        <taxon>Cellulophaga</taxon>
    </lineage>
</organism>
<sequence length="1039" mass="113076">MRTKVTWILTPLLVLLMSFSYGQEKTITGNVTDHEGLTLPGVTVLVVGTTTGTQTDFDGNYTIKASVGQVLRYSYIGQKTTERKVGSSSTISLQMEEDAEALEEVVVVAYGSQKKKSIVGSVTSLGVEEIGNQQLTTVTSAIQGTVAGVNVITSGGQPGSNPTIRIRGVGSINASSDPLIILDGVPFNGNINSISGDQIESMNILKDASSTALYGSRAANGVILITTKKGSYNSESKITVTAVSGFSTPAVSLHERIGNDDMMRYSWEAERNKNIYVSGQSAADAGVNASQSLISNLGYNPYNVAQPVDQNGNLVAGAASQWETDWEDAMLRSAAQRNEYTVSISGGGESSRFFLSANYLNQEGAVRESDFERFTTRLNVESSVKDWLTVGLNTSLSTSKQQFPTQSGSNFQSSYQWIYSMSSIYPLYRRNEAGGLVLDNLGNRIYDYGSTPGQSVNGSRPLLGNENAVGSLFNYDDVNKRTNATVNGFAKIKFSDNLSFKTNLSYENYLFDSNSYDAYDVGVAASVGGRVAQDRDITTTFNFTNSLNYDKTFGDHSIQGTAIFEAYKLKVDALGAQGTGFLPGVKVLNGSTLPEGVSGFVNEDRITSYLGRLAYSYKDKYFIEGSYRRDGSSRFSEDTRWGNFFSIGGSWVISDEGFLANSNTINLLKLRSSYGELGNASTGSYFPYLQGFETGNNELENTGVLLGDVTDPNLTWENQAIFNVGLDFSLLNDRLDGTLEYYSKESIDLIYTKPLPISTGNSGITTNVGSIKNSGYELSLAGRIIQTNNVTWSVGVNASVNKNEITELTQDEFITGTKKWKEGKSLYDFFIQDWAGVDSADGYGMWYKDVLDTEGNPTGERETTKDYSEATRYYQGSSLPDVTGGLTTDLKVGGFDFNMLFNFSVGAQIYDSSYAGLMDGFSRPGYTASPDVASRWTQPGDVTDVPLLLNSQNDFNGTSTRFLFDNDYVRLRALTIGYTLPKDIVGKASLDNVRLYLRGDNLFTWQSHKGIDPEQSLAGTTDSRSSLLKTVSLGLNVQF</sequence>
<dbReference type="InterPro" id="IPR036942">
    <property type="entry name" value="Beta-barrel_TonB_sf"/>
</dbReference>
<dbReference type="Pfam" id="PF07715">
    <property type="entry name" value="Plug"/>
    <property type="match status" value="1"/>
</dbReference>
<keyword evidence="5 7" id="KW-0472">Membrane</keyword>
<gene>
    <name evidence="10" type="ORF">SAMN05660313_03092</name>
</gene>
<evidence type="ECO:0000313" key="11">
    <source>
        <dbReference type="Proteomes" id="UP000183257"/>
    </source>
</evidence>
<evidence type="ECO:0000256" key="4">
    <source>
        <dbReference type="ARBA" id="ARBA00022692"/>
    </source>
</evidence>
<dbReference type="InterPro" id="IPR023997">
    <property type="entry name" value="TonB-dep_OMP_SusC/RagA_CS"/>
</dbReference>
<dbReference type="InterPro" id="IPR012910">
    <property type="entry name" value="Plug_dom"/>
</dbReference>
<comment type="similarity">
    <text evidence="7">Belongs to the TonB-dependent receptor family.</text>
</comment>
<evidence type="ECO:0000256" key="6">
    <source>
        <dbReference type="ARBA" id="ARBA00023237"/>
    </source>
</evidence>
<feature type="chain" id="PRO_5012611305" evidence="8">
    <location>
        <begin position="23"/>
        <end position="1039"/>
    </location>
</feature>
<evidence type="ECO:0000256" key="5">
    <source>
        <dbReference type="ARBA" id="ARBA00023136"/>
    </source>
</evidence>
<dbReference type="STRING" id="76595.SAMN05660313_03092"/>
<name>A0A1K1QY96_9FLAO</name>
<evidence type="ECO:0000256" key="7">
    <source>
        <dbReference type="PROSITE-ProRule" id="PRU01360"/>
    </source>
</evidence>
<dbReference type="SUPFAM" id="SSF56935">
    <property type="entry name" value="Porins"/>
    <property type="match status" value="1"/>
</dbReference>
<dbReference type="InterPro" id="IPR023996">
    <property type="entry name" value="TonB-dep_OMP_SusC/RagA"/>
</dbReference>
<feature type="domain" description="TonB-dependent receptor plug" evidence="9">
    <location>
        <begin position="115"/>
        <end position="222"/>
    </location>
</feature>
<dbReference type="AlphaFoldDB" id="A0A1K1QY96"/>
<evidence type="ECO:0000313" key="10">
    <source>
        <dbReference type="EMBL" id="SFW64749.1"/>
    </source>
</evidence>
<proteinExistence type="inferred from homology"/>
<dbReference type="GO" id="GO:0009279">
    <property type="term" value="C:cell outer membrane"/>
    <property type="evidence" value="ECO:0007669"/>
    <property type="project" value="UniProtKB-SubCell"/>
</dbReference>
<dbReference type="InterPro" id="IPR008969">
    <property type="entry name" value="CarboxyPept-like_regulatory"/>
</dbReference>
<accession>A0A1K1QY96</accession>
<comment type="subcellular location">
    <subcellularLocation>
        <location evidence="1 7">Cell outer membrane</location>
        <topology evidence="1 7">Multi-pass membrane protein</topology>
    </subcellularLocation>
</comment>
<feature type="signal peptide" evidence="8">
    <location>
        <begin position="1"/>
        <end position="22"/>
    </location>
</feature>
<dbReference type="Pfam" id="PF13715">
    <property type="entry name" value="CarbopepD_reg_2"/>
    <property type="match status" value="1"/>
</dbReference>
<dbReference type="RefSeq" id="WP_072304710.1">
    <property type="nucleotide sequence ID" value="NZ_FPIY01000005.1"/>
</dbReference>
<keyword evidence="2 7" id="KW-0813">Transport</keyword>
<dbReference type="FunFam" id="2.170.130.10:FF:000003">
    <property type="entry name" value="SusC/RagA family TonB-linked outer membrane protein"/>
    <property type="match status" value="1"/>
</dbReference>
<keyword evidence="4 7" id="KW-0812">Transmembrane</keyword>
<dbReference type="OrthoDB" id="9768177at2"/>
<dbReference type="SUPFAM" id="SSF49464">
    <property type="entry name" value="Carboxypeptidase regulatory domain-like"/>
    <property type="match status" value="1"/>
</dbReference>
<dbReference type="InterPro" id="IPR039426">
    <property type="entry name" value="TonB-dep_rcpt-like"/>
</dbReference>
<dbReference type="NCBIfam" id="TIGR04057">
    <property type="entry name" value="SusC_RagA_signa"/>
    <property type="match status" value="1"/>
</dbReference>
<evidence type="ECO:0000256" key="8">
    <source>
        <dbReference type="SAM" id="SignalP"/>
    </source>
</evidence>
<dbReference type="NCBIfam" id="TIGR04056">
    <property type="entry name" value="OMP_RagA_SusC"/>
    <property type="match status" value="1"/>
</dbReference>
<evidence type="ECO:0000259" key="9">
    <source>
        <dbReference type="Pfam" id="PF07715"/>
    </source>
</evidence>
<dbReference type="Gene3D" id="2.60.40.1120">
    <property type="entry name" value="Carboxypeptidase-like, regulatory domain"/>
    <property type="match status" value="1"/>
</dbReference>
<reference evidence="11" key="1">
    <citation type="submission" date="2016-11" db="EMBL/GenBank/DDBJ databases">
        <authorList>
            <person name="Varghese N."/>
            <person name="Submissions S."/>
        </authorList>
    </citation>
    <scope>NUCLEOTIDE SEQUENCE [LARGE SCALE GENOMIC DNA]</scope>
    <source>
        <strain evidence="11">DSM 24786</strain>
    </source>
</reference>
<keyword evidence="6 7" id="KW-0998">Cell outer membrane</keyword>
<dbReference type="EMBL" id="FPIY01000005">
    <property type="protein sequence ID" value="SFW64749.1"/>
    <property type="molecule type" value="Genomic_DNA"/>
</dbReference>
<protein>
    <submittedName>
        <fullName evidence="10">TonB-linked outer membrane protein, SusC/RagA family</fullName>
    </submittedName>
</protein>
<evidence type="ECO:0000256" key="3">
    <source>
        <dbReference type="ARBA" id="ARBA00022452"/>
    </source>
</evidence>
<dbReference type="Proteomes" id="UP000183257">
    <property type="component" value="Unassembled WGS sequence"/>
</dbReference>
<dbReference type="PROSITE" id="PS52016">
    <property type="entry name" value="TONB_DEPENDENT_REC_3"/>
    <property type="match status" value="1"/>
</dbReference>
<keyword evidence="8" id="KW-0732">Signal</keyword>
<dbReference type="Gene3D" id="2.40.170.20">
    <property type="entry name" value="TonB-dependent receptor, beta-barrel domain"/>
    <property type="match status" value="1"/>
</dbReference>
<evidence type="ECO:0000256" key="1">
    <source>
        <dbReference type="ARBA" id="ARBA00004571"/>
    </source>
</evidence>
<dbReference type="Gene3D" id="2.170.130.10">
    <property type="entry name" value="TonB-dependent receptor, plug domain"/>
    <property type="match status" value="1"/>
</dbReference>